<proteinExistence type="predicted"/>
<accession>A0A1H2L906</accession>
<dbReference type="InterPro" id="IPR043504">
    <property type="entry name" value="Peptidase_S1_PA_chymotrypsin"/>
</dbReference>
<gene>
    <name evidence="1" type="ORF">SAMN04488563_5453</name>
</gene>
<dbReference type="RefSeq" id="WP_157524325.1">
    <property type="nucleotide sequence ID" value="NZ_LT629791.1"/>
</dbReference>
<protein>
    <recommendedName>
        <fullName evidence="3">Trypsin</fullName>
    </recommendedName>
</protein>
<reference evidence="2" key="1">
    <citation type="submission" date="2016-10" db="EMBL/GenBank/DDBJ databases">
        <authorList>
            <person name="Varghese N."/>
            <person name="Submissions S."/>
        </authorList>
    </citation>
    <scope>NUCLEOTIDE SEQUENCE [LARGE SCALE GENOMIC DNA]</scope>
    <source>
        <strain evidence="2">DSM 45079</strain>
    </source>
</reference>
<name>A0A1H2L906_9ACTN</name>
<dbReference type="InterPro" id="IPR009003">
    <property type="entry name" value="Peptidase_S1_PA"/>
</dbReference>
<evidence type="ECO:0008006" key="3">
    <source>
        <dbReference type="Google" id="ProtNLM"/>
    </source>
</evidence>
<evidence type="ECO:0000313" key="2">
    <source>
        <dbReference type="Proteomes" id="UP000182977"/>
    </source>
</evidence>
<dbReference type="STRING" id="419479.SAMN04488563_5453"/>
<dbReference type="EMBL" id="LT629791">
    <property type="protein sequence ID" value="SDU77195.1"/>
    <property type="molecule type" value="Genomic_DNA"/>
</dbReference>
<dbReference type="AlphaFoldDB" id="A0A1H2L906"/>
<dbReference type="Gene3D" id="2.40.10.10">
    <property type="entry name" value="Trypsin-like serine proteases"/>
    <property type="match status" value="2"/>
</dbReference>
<organism evidence="1 2">
    <name type="scientific">Jiangella alkaliphila</name>
    <dbReference type="NCBI Taxonomy" id="419479"/>
    <lineage>
        <taxon>Bacteria</taxon>
        <taxon>Bacillati</taxon>
        <taxon>Actinomycetota</taxon>
        <taxon>Actinomycetes</taxon>
        <taxon>Jiangellales</taxon>
        <taxon>Jiangellaceae</taxon>
        <taxon>Jiangella</taxon>
    </lineage>
</organism>
<evidence type="ECO:0000313" key="1">
    <source>
        <dbReference type="EMBL" id="SDU77195.1"/>
    </source>
</evidence>
<keyword evidence="2" id="KW-1185">Reference proteome</keyword>
<dbReference type="SUPFAM" id="SSF50494">
    <property type="entry name" value="Trypsin-like serine proteases"/>
    <property type="match status" value="1"/>
</dbReference>
<dbReference type="Proteomes" id="UP000182977">
    <property type="component" value="Chromosome I"/>
</dbReference>
<sequence length="426" mass="45337">MQRAVFLLALGGATLLIGIVTPAPSSESDVQSNEDEAVLAEILADPEMTISDEEWARRQASGSLEQSISSRFRSSGIQIAYTQWKSDEATQVVGVKRSPETTEDEFAEFQSAVLDHFNGLGVTIEIAEAQHTSDELLAAADTLFAEKDSWARGSVDQIIGAGPDPVNGEAIIWALTDVPDAIIESASLMVNVPVRVEITERPTDATRFVDTSPWTAGNALTHIPANAGTSRHHCSEGYAWRRWDTGVVHAGSAGHCWGTGTSVYQSTSDQRIGYVNHRSLHNSTADALLILLRWGIADNSVWVTALSGGTLLREVVAVDPEPDDNIGATVCASGATTLRRCGEIALRNQTITTESGTVFRLTCVRMDRTIIGGDSGGPILSTLSGSGNVVAYGQIKGFGFPGGDCATFYSTVINISAELEATILIN</sequence>